<dbReference type="CDD" id="cd00609">
    <property type="entry name" value="AAT_like"/>
    <property type="match status" value="1"/>
</dbReference>
<dbReference type="Gene3D" id="3.40.640.10">
    <property type="entry name" value="Type I PLP-dependent aspartate aminotransferase-like (Major domain)"/>
    <property type="match status" value="1"/>
</dbReference>
<dbReference type="InterPro" id="IPR004839">
    <property type="entry name" value="Aminotransferase_I/II_large"/>
</dbReference>
<dbReference type="InterPro" id="IPR015421">
    <property type="entry name" value="PyrdxlP-dep_Trfase_major"/>
</dbReference>
<evidence type="ECO:0000259" key="2">
    <source>
        <dbReference type="Pfam" id="PF00155"/>
    </source>
</evidence>
<dbReference type="SUPFAM" id="SSF53383">
    <property type="entry name" value="PLP-dependent transferases"/>
    <property type="match status" value="1"/>
</dbReference>
<keyword evidence="1 3" id="KW-0808">Transferase</keyword>
<proteinExistence type="inferred from homology"/>
<dbReference type="EMBL" id="VIGD01000001">
    <property type="protein sequence ID" value="TQE92468.1"/>
    <property type="molecule type" value="Genomic_DNA"/>
</dbReference>
<dbReference type="InterPro" id="IPR015422">
    <property type="entry name" value="PyrdxlP-dep_Trfase_small"/>
</dbReference>
<feature type="domain" description="Aminotransferase class I/classII large" evidence="2">
    <location>
        <begin position="24"/>
        <end position="344"/>
    </location>
</feature>
<evidence type="ECO:0000313" key="3">
    <source>
        <dbReference type="EMBL" id="TQE92468.1"/>
    </source>
</evidence>
<comment type="cofactor">
    <cofactor evidence="1">
        <name>pyridoxal 5'-phosphate</name>
        <dbReference type="ChEBI" id="CHEBI:597326"/>
    </cofactor>
</comment>
<dbReference type="Gene3D" id="3.90.1150.10">
    <property type="entry name" value="Aspartate Aminotransferase, domain 1"/>
    <property type="match status" value="1"/>
</dbReference>
<organism evidence="3 4">
    <name type="scientific">Ureibacillus terrenus</name>
    <dbReference type="NCBI Taxonomy" id="118246"/>
    <lineage>
        <taxon>Bacteria</taxon>
        <taxon>Bacillati</taxon>
        <taxon>Bacillota</taxon>
        <taxon>Bacilli</taxon>
        <taxon>Bacillales</taxon>
        <taxon>Caryophanaceae</taxon>
        <taxon>Ureibacillus</taxon>
    </lineage>
</organism>
<dbReference type="GO" id="GO:0030170">
    <property type="term" value="F:pyridoxal phosphate binding"/>
    <property type="evidence" value="ECO:0007669"/>
    <property type="project" value="InterPro"/>
</dbReference>
<reference evidence="3 4" key="1">
    <citation type="submission" date="2019-06" db="EMBL/GenBank/DDBJ databases">
        <title>Genome sequence of Ureibacillus terrenus.</title>
        <authorList>
            <person name="Maclea K.S."/>
            <person name="Simoes M."/>
        </authorList>
    </citation>
    <scope>NUCLEOTIDE SEQUENCE [LARGE SCALE GENOMIC DNA]</scope>
    <source>
        <strain evidence="3 4">ATCC BAA-384</strain>
    </source>
</reference>
<dbReference type="AlphaFoldDB" id="A0A540V6X5"/>
<accession>A0A540V6X5</accession>
<comment type="caution">
    <text evidence="3">The sequence shown here is derived from an EMBL/GenBank/DDBJ whole genome shotgun (WGS) entry which is preliminary data.</text>
</comment>
<protein>
    <recommendedName>
        <fullName evidence="1">Aminotransferase</fullName>
        <ecNumber evidence="1">2.6.1.-</ecNumber>
    </recommendedName>
</protein>
<dbReference type="RefSeq" id="WP_141601020.1">
    <property type="nucleotide sequence ID" value="NZ_JARMSC010000001.1"/>
</dbReference>
<dbReference type="InterPro" id="IPR015424">
    <property type="entry name" value="PyrdxlP-dep_Trfase"/>
</dbReference>
<dbReference type="EC" id="2.6.1.-" evidence="1"/>
<dbReference type="OrthoDB" id="9813612at2"/>
<keyword evidence="4" id="KW-1185">Reference proteome</keyword>
<dbReference type="Pfam" id="PF00155">
    <property type="entry name" value="Aminotran_1_2"/>
    <property type="match status" value="1"/>
</dbReference>
<evidence type="ECO:0000256" key="1">
    <source>
        <dbReference type="RuleBase" id="RU000481"/>
    </source>
</evidence>
<comment type="similarity">
    <text evidence="1">Belongs to the class-I pyridoxal-phosphate-dependent aminotransferase family.</text>
</comment>
<gene>
    <name evidence="3" type="ORF">FKZ59_01800</name>
</gene>
<evidence type="ECO:0000313" key="4">
    <source>
        <dbReference type="Proteomes" id="UP000315753"/>
    </source>
</evidence>
<dbReference type="PANTHER" id="PTHR42885">
    <property type="entry name" value="HISTIDINOL-PHOSPHATE AMINOTRANSFERASE-RELATED"/>
    <property type="match status" value="1"/>
</dbReference>
<sequence length="358" mass="41726">MEFPSHGANYKSLYERFRIPMPEEVYDLSENVNAFGFPPRIKEAWPDLLHHIAAYPHPEAEPFRTLLAAKLNVAKEQVLIGNGAAELLTFFAGRFSNRQAIIVHPTFSEYRSTLEAQGAKMIELMAEEIATYKLPLEQIKEHMKDAACLYLCNPNNPTGSLIPKETIEELLIHGEKVECELLVDEAFMDWTDESESVIPLVEQYPRLTVMRSMTKMYGIAGIRLGYLVGRKELVEELQRRLPHWHVNGLAIKIGQLCLEDETFRNESIERHQKIKRNLEHYLLERNCKMTDSVTNFLCFQLQEQEKTRDFYFYCLKKGVVLRHTENFRGMDGRWLRIGMKGEDAMKKFQQVMDEWYGK</sequence>
<dbReference type="InterPro" id="IPR004838">
    <property type="entry name" value="NHTrfase_class1_PyrdxlP-BS"/>
</dbReference>
<dbReference type="PROSITE" id="PS00105">
    <property type="entry name" value="AA_TRANSFER_CLASS_1"/>
    <property type="match status" value="1"/>
</dbReference>
<name>A0A540V6X5_9BACL</name>
<keyword evidence="1 3" id="KW-0032">Aminotransferase</keyword>
<dbReference type="Proteomes" id="UP000315753">
    <property type="component" value="Unassembled WGS sequence"/>
</dbReference>
<dbReference type="GO" id="GO:0008483">
    <property type="term" value="F:transaminase activity"/>
    <property type="evidence" value="ECO:0007669"/>
    <property type="project" value="UniProtKB-KW"/>
</dbReference>